<gene>
    <name evidence="2" type="ORF">NCGR_LOCUS40048</name>
</gene>
<dbReference type="OrthoDB" id="10629719at2759"/>
<keyword evidence="3" id="KW-1185">Reference proteome</keyword>
<organism evidence="2 3">
    <name type="scientific">Miscanthus lutarioriparius</name>
    <dbReference type="NCBI Taxonomy" id="422564"/>
    <lineage>
        <taxon>Eukaryota</taxon>
        <taxon>Viridiplantae</taxon>
        <taxon>Streptophyta</taxon>
        <taxon>Embryophyta</taxon>
        <taxon>Tracheophyta</taxon>
        <taxon>Spermatophyta</taxon>
        <taxon>Magnoliopsida</taxon>
        <taxon>Liliopsida</taxon>
        <taxon>Poales</taxon>
        <taxon>Poaceae</taxon>
        <taxon>PACMAD clade</taxon>
        <taxon>Panicoideae</taxon>
        <taxon>Andropogonodae</taxon>
        <taxon>Andropogoneae</taxon>
        <taxon>Saccharinae</taxon>
        <taxon>Miscanthus</taxon>
    </lineage>
</organism>
<feature type="region of interest" description="Disordered" evidence="1">
    <location>
        <begin position="20"/>
        <end position="47"/>
    </location>
</feature>
<name>A0A811QKD3_9POAL</name>
<evidence type="ECO:0000313" key="3">
    <source>
        <dbReference type="Proteomes" id="UP000604825"/>
    </source>
</evidence>
<proteinExistence type="predicted"/>
<dbReference type="Proteomes" id="UP000604825">
    <property type="component" value="Unassembled WGS sequence"/>
</dbReference>
<dbReference type="EMBL" id="CAJGYO010000010">
    <property type="protein sequence ID" value="CAD6256542.1"/>
    <property type="molecule type" value="Genomic_DNA"/>
</dbReference>
<sequence>MYEIRTDKVCVGMPNNEEEIRAKKRENQRDRYAALRSDEKDEVRSKKREYQRSHRACLKAEADASKLIAPCEITAQKEEARAKIREYQRERYAAFPNHKKEKFQENNREYQQSHRARLKAETDASKLIASSEITDTRMDDKGNSCKRKPDLASQVDNIGVGKGVYQRDYGAQKKVDKGAFNSGIWEPEDTLHGIEDFKYEYSIESTTRTNGHDPYNFVYVGLPQTYHVLTKVQNYFYCRAKRFEGEGPAFCCRNGRVNIFIPEVPDELRRLFTSQINKDAKYFRRNIR</sequence>
<reference evidence="2" key="1">
    <citation type="submission" date="2020-10" db="EMBL/GenBank/DDBJ databases">
        <authorList>
            <person name="Han B."/>
            <person name="Lu T."/>
            <person name="Zhao Q."/>
            <person name="Huang X."/>
            <person name="Zhao Y."/>
        </authorList>
    </citation>
    <scope>NUCLEOTIDE SEQUENCE</scope>
</reference>
<evidence type="ECO:0000313" key="2">
    <source>
        <dbReference type="EMBL" id="CAD6256542.1"/>
    </source>
</evidence>
<accession>A0A811QKD3</accession>
<protein>
    <submittedName>
        <fullName evidence="2">Uncharacterized protein</fullName>
    </submittedName>
</protein>
<evidence type="ECO:0000256" key="1">
    <source>
        <dbReference type="SAM" id="MobiDB-lite"/>
    </source>
</evidence>
<dbReference type="AlphaFoldDB" id="A0A811QKD3"/>
<comment type="caution">
    <text evidence="2">The sequence shown here is derived from an EMBL/GenBank/DDBJ whole genome shotgun (WGS) entry which is preliminary data.</text>
</comment>